<sequence>MTTQELIKKYNVPAPRYTSYPTVPMWEEEKIGTDAWMRIVKKTFVESNREKGISLYIHLPFCESLCTYCGCNTRITKNHKVETGYIEALHAEWQMYVDSWEDKPVIRELHLGGGTPTFFSPENLQLLLQGILEKAKVHSDHEFSFEGHPNNTTEAHLQTLYDLGFSRVSFGIQDLDLKVQQAINRIQPYENVKTATEAARRVGYTSVNFDLIYGLPFQTPESVSNTIDQVGQLMPERIAFYSYAHVPWIKPAQRGYSEADLPSDENKRKLYELGKEKFVRMGYKDIGMDHFALPHDVLYQAAENDTLHRNFMGYTTCNTDLLLGLGTSSISDAKYGYMQNLKVVEKYKQAVLEGQPAILKGHIMTAEDLLLKKHILELLCTGQCFLGEEIIRIIGGEAIVQLHTMRKEGLLTLNKSLLKVTDMGKAFIRNIAMVFDMRLKRAKAASEPVFSKAI</sequence>
<comment type="catalytic activity">
    <reaction evidence="14 15">
        <text>coproporphyrinogen III + 2 S-adenosyl-L-methionine = protoporphyrinogen IX + 2 5'-deoxyadenosine + 2 L-methionine + 2 CO2</text>
        <dbReference type="Rhea" id="RHEA:15425"/>
        <dbReference type="ChEBI" id="CHEBI:16526"/>
        <dbReference type="ChEBI" id="CHEBI:17319"/>
        <dbReference type="ChEBI" id="CHEBI:57307"/>
        <dbReference type="ChEBI" id="CHEBI:57309"/>
        <dbReference type="ChEBI" id="CHEBI:57844"/>
        <dbReference type="ChEBI" id="CHEBI:59789"/>
        <dbReference type="EC" id="1.3.98.3"/>
    </reaction>
</comment>
<feature type="binding site" evidence="16">
    <location>
        <position position="244"/>
    </location>
    <ligand>
        <name>S-adenosyl-L-methionine</name>
        <dbReference type="ChEBI" id="CHEBI:59789"/>
        <label>2</label>
    </ligand>
</feature>
<dbReference type="GO" id="GO:0051989">
    <property type="term" value="F:coproporphyrinogen dehydrogenase activity"/>
    <property type="evidence" value="ECO:0007669"/>
    <property type="project" value="UniProtKB-EC"/>
</dbReference>
<comment type="caution">
    <text evidence="19">The sequence shown here is derived from an EMBL/GenBank/DDBJ whole genome shotgun (WGS) entry which is preliminary data.</text>
</comment>
<comment type="subunit">
    <text evidence="4">Monomer.</text>
</comment>
<dbReference type="GO" id="GO:0005737">
    <property type="term" value="C:cytoplasm"/>
    <property type="evidence" value="ECO:0007669"/>
    <property type="project" value="UniProtKB-SubCell"/>
</dbReference>
<dbReference type="InterPro" id="IPR006638">
    <property type="entry name" value="Elp3/MiaA/NifB-like_rSAM"/>
</dbReference>
<evidence type="ECO:0000256" key="6">
    <source>
        <dbReference type="ARBA" id="ARBA00022490"/>
    </source>
</evidence>
<dbReference type="InterPro" id="IPR004558">
    <property type="entry name" value="Coprogen_oxidase_HemN"/>
</dbReference>
<feature type="binding site" evidence="16">
    <location>
        <position position="146"/>
    </location>
    <ligand>
        <name>S-adenosyl-L-methionine</name>
        <dbReference type="ChEBI" id="CHEBI:59789"/>
        <label>1</label>
    </ligand>
</feature>
<dbReference type="GO" id="GO:0006782">
    <property type="term" value="P:protoporphyrinogen IX biosynthetic process"/>
    <property type="evidence" value="ECO:0007669"/>
    <property type="project" value="UniProtKB-UniPathway"/>
</dbReference>
<dbReference type="PANTHER" id="PTHR13932">
    <property type="entry name" value="COPROPORPHYRINIGEN III OXIDASE"/>
    <property type="match status" value="1"/>
</dbReference>
<evidence type="ECO:0000313" key="19">
    <source>
        <dbReference type="EMBL" id="ELR72000.1"/>
    </source>
</evidence>
<dbReference type="PATRIC" id="fig|1237149.3.peg.1950"/>
<keyword evidence="10 15" id="KW-0408">Iron</keyword>
<proteinExistence type="inferred from homology"/>
<feature type="binding site" evidence="16">
    <location>
        <begin position="114"/>
        <end position="115"/>
    </location>
    <ligand>
        <name>S-adenosyl-L-methionine</name>
        <dbReference type="ChEBI" id="CHEBI:59789"/>
        <label>2</label>
    </ligand>
</feature>
<comment type="function">
    <text evidence="13">Involved in the heme biosynthesis. Catalyzes the anaerobic oxidative decarboxylation of propionate groups of rings A and B of coproporphyrinogen III to yield the vinyl groups in protoporphyrinogen IX.</text>
</comment>
<evidence type="ECO:0000256" key="14">
    <source>
        <dbReference type="ARBA" id="ARBA00048321"/>
    </source>
</evidence>
<evidence type="ECO:0000256" key="8">
    <source>
        <dbReference type="ARBA" id="ARBA00022723"/>
    </source>
</evidence>
<evidence type="ECO:0000256" key="10">
    <source>
        <dbReference type="ARBA" id="ARBA00023004"/>
    </source>
</evidence>
<dbReference type="Proteomes" id="UP000011135">
    <property type="component" value="Unassembled WGS sequence"/>
</dbReference>
<dbReference type="Pfam" id="PF04055">
    <property type="entry name" value="Radical_SAM"/>
    <property type="match status" value="1"/>
</dbReference>
<evidence type="ECO:0000256" key="17">
    <source>
        <dbReference type="PIRSR" id="PIRSR000167-2"/>
    </source>
</evidence>
<evidence type="ECO:0000256" key="9">
    <source>
        <dbReference type="ARBA" id="ARBA00023002"/>
    </source>
</evidence>
<dbReference type="InterPro" id="IPR007197">
    <property type="entry name" value="rSAM"/>
</dbReference>
<keyword evidence="7 15" id="KW-0949">S-adenosyl-L-methionine</keyword>
<feature type="domain" description="Radical SAM core" evidence="18">
    <location>
        <begin position="47"/>
        <end position="280"/>
    </location>
</feature>
<feature type="binding site" evidence="16">
    <location>
        <position position="173"/>
    </location>
    <ligand>
        <name>S-adenosyl-L-methionine</name>
        <dbReference type="ChEBI" id="CHEBI:59789"/>
        <label>2</label>
    </ligand>
</feature>
<evidence type="ECO:0000256" key="11">
    <source>
        <dbReference type="ARBA" id="ARBA00023014"/>
    </source>
</evidence>
<keyword evidence="11 15" id="KW-0411">Iron-sulfur</keyword>
<dbReference type="STRING" id="1237149.C900_01995"/>
<evidence type="ECO:0000256" key="16">
    <source>
        <dbReference type="PIRSR" id="PIRSR000167-1"/>
    </source>
</evidence>
<dbReference type="UniPathway" id="UPA00251">
    <property type="reaction ID" value="UER00323"/>
</dbReference>
<reference evidence="19 20" key="1">
    <citation type="submission" date="2012-12" db="EMBL/GenBank/DDBJ databases">
        <title>Genome assembly of Fulvivirga imtechensis AK7.</title>
        <authorList>
            <person name="Nupur N."/>
            <person name="Khatri I."/>
            <person name="Kumar R."/>
            <person name="Subramanian S."/>
            <person name="Pinnaka A."/>
        </authorList>
    </citation>
    <scope>NUCLEOTIDE SEQUENCE [LARGE SCALE GENOMIC DNA]</scope>
    <source>
        <strain evidence="19 20">AK7</strain>
    </source>
</reference>
<keyword evidence="6 15" id="KW-0963">Cytoplasm</keyword>
<evidence type="ECO:0000256" key="7">
    <source>
        <dbReference type="ARBA" id="ARBA00022691"/>
    </source>
</evidence>
<dbReference type="RefSeq" id="WP_009579442.1">
    <property type="nucleotide sequence ID" value="NZ_AMZN01000029.1"/>
</dbReference>
<keyword evidence="8 15" id="KW-0479">Metal-binding</keyword>
<evidence type="ECO:0000313" key="20">
    <source>
        <dbReference type="Proteomes" id="UP000011135"/>
    </source>
</evidence>
<evidence type="ECO:0000259" key="18">
    <source>
        <dbReference type="PROSITE" id="PS51918"/>
    </source>
</evidence>
<dbReference type="PROSITE" id="PS51918">
    <property type="entry name" value="RADICAL_SAM"/>
    <property type="match status" value="1"/>
</dbReference>
<keyword evidence="20" id="KW-1185">Reference proteome</keyword>
<evidence type="ECO:0000256" key="13">
    <source>
        <dbReference type="ARBA" id="ARBA00024295"/>
    </source>
</evidence>
<feature type="binding site" evidence="17">
    <location>
        <position position="66"/>
    </location>
    <ligand>
        <name>[4Fe-4S] cluster</name>
        <dbReference type="ChEBI" id="CHEBI:49883"/>
        <note>4Fe-4S-S-AdoMet</note>
    </ligand>
</feature>
<comment type="similarity">
    <text evidence="3 15">Belongs to the anaerobic coproporphyrinogen-III oxidase family.</text>
</comment>
<evidence type="ECO:0000256" key="15">
    <source>
        <dbReference type="PIRNR" id="PIRNR000167"/>
    </source>
</evidence>
<dbReference type="SUPFAM" id="SSF102114">
    <property type="entry name" value="Radical SAM enzymes"/>
    <property type="match status" value="1"/>
</dbReference>
<dbReference type="SFLD" id="SFLDS00029">
    <property type="entry name" value="Radical_SAM"/>
    <property type="match status" value="1"/>
</dbReference>
<dbReference type="PIRSF" id="PIRSF000167">
    <property type="entry name" value="HemN"/>
    <property type="match status" value="1"/>
</dbReference>
<evidence type="ECO:0000256" key="12">
    <source>
        <dbReference type="ARBA" id="ARBA00023244"/>
    </source>
</evidence>
<dbReference type="SFLD" id="SFLDG01065">
    <property type="entry name" value="anaerobic_coproporphyrinogen-I"/>
    <property type="match status" value="1"/>
</dbReference>
<dbReference type="GO" id="GO:0046872">
    <property type="term" value="F:metal ion binding"/>
    <property type="evidence" value="ECO:0007669"/>
    <property type="project" value="UniProtKB-KW"/>
</dbReference>
<evidence type="ECO:0000256" key="1">
    <source>
        <dbReference type="ARBA" id="ARBA00004496"/>
    </source>
</evidence>
<dbReference type="InterPro" id="IPR034505">
    <property type="entry name" value="Coproporphyrinogen-III_oxidase"/>
</dbReference>
<gene>
    <name evidence="19" type="ORF">C900_01995</name>
</gene>
<dbReference type="Gene3D" id="3.80.30.20">
    <property type="entry name" value="tm_1862 like domain"/>
    <property type="match status" value="1"/>
</dbReference>
<feature type="binding site" evidence="16">
    <location>
        <position position="330"/>
    </location>
    <ligand>
        <name>S-adenosyl-L-methionine</name>
        <dbReference type="ChEBI" id="CHEBI:59789"/>
        <label>1</label>
    </ligand>
</feature>
<name>L8JT26_9BACT</name>
<keyword evidence="9 15" id="KW-0560">Oxidoreductase</keyword>
<dbReference type="EMBL" id="AMZN01000029">
    <property type="protein sequence ID" value="ELR72000.1"/>
    <property type="molecule type" value="Genomic_DNA"/>
</dbReference>
<dbReference type="GO" id="GO:0004109">
    <property type="term" value="F:coproporphyrinogen oxidase activity"/>
    <property type="evidence" value="ECO:0007669"/>
    <property type="project" value="InterPro"/>
</dbReference>
<evidence type="ECO:0000256" key="5">
    <source>
        <dbReference type="ARBA" id="ARBA00022485"/>
    </source>
</evidence>
<dbReference type="NCBIfam" id="TIGR00538">
    <property type="entry name" value="hemN"/>
    <property type="match status" value="1"/>
</dbReference>
<dbReference type="AlphaFoldDB" id="L8JT26"/>
<feature type="binding site" evidence="16">
    <location>
        <position position="185"/>
    </location>
    <ligand>
        <name>S-adenosyl-L-methionine</name>
        <dbReference type="ChEBI" id="CHEBI:59789"/>
        <label>2</label>
    </ligand>
</feature>
<organism evidence="19 20">
    <name type="scientific">Fulvivirga imtechensis AK7</name>
    <dbReference type="NCBI Taxonomy" id="1237149"/>
    <lineage>
        <taxon>Bacteria</taxon>
        <taxon>Pseudomonadati</taxon>
        <taxon>Bacteroidota</taxon>
        <taxon>Cytophagia</taxon>
        <taxon>Cytophagales</taxon>
        <taxon>Fulvivirgaceae</taxon>
        <taxon>Fulvivirga</taxon>
    </lineage>
</organism>
<keyword evidence="12 15" id="KW-0627">Porphyrin biosynthesis</keyword>
<keyword evidence="5 15" id="KW-0004">4Fe-4S</keyword>
<feature type="binding site" evidence="16">
    <location>
        <begin position="68"/>
        <end position="70"/>
    </location>
    <ligand>
        <name>S-adenosyl-L-methionine</name>
        <dbReference type="ChEBI" id="CHEBI:59789"/>
        <label>2</label>
    </ligand>
</feature>
<evidence type="ECO:0000256" key="2">
    <source>
        <dbReference type="ARBA" id="ARBA00004785"/>
    </source>
</evidence>
<dbReference type="SFLD" id="SFLDG01082">
    <property type="entry name" value="B12-binding_domain_containing"/>
    <property type="match status" value="1"/>
</dbReference>
<evidence type="ECO:0000256" key="4">
    <source>
        <dbReference type="ARBA" id="ARBA00011245"/>
    </source>
</evidence>
<feature type="binding site" evidence="16">
    <location>
        <position position="210"/>
    </location>
    <ligand>
        <name>S-adenosyl-L-methionine</name>
        <dbReference type="ChEBI" id="CHEBI:59789"/>
        <label>2</label>
    </ligand>
</feature>
<dbReference type="eggNOG" id="COG0635">
    <property type="taxonomic scope" value="Bacteria"/>
</dbReference>
<dbReference type="OrthoDB" id="9808022at2"/>
<feature type="binding site" evidence="16">
    <location>
        <position position="56"/>
    </location>
    <ligand>
        <name>S-adenosyl-L-methionine</name>
        <dbReference type="ChEBI" id="CHEBI:59789"/>
        <label>1</label>
    </ligand>
</feature>
<comment type="cofactor">
    <cofactor evidence="15 17">
        <name>[4Fe-4S] cluster</name>
        <dbReference type="ChEBI" id="CHEBI:49883"/>
    </cofactor>
    <text evidence="15 17">Binds 1 [4Fe-4S] cluster. The cluster is coordinated with 3 cysteines and an exchangeable S-adenosyl-L-methionine.</text>
</comment>
<feature type="binding site" evidence="16">
    <location>
        <position position="113"/>
    </location>
    <ligand>
        <name>S-adenosyl-L-methionine</name>
        <dbReference type="ChEBI" id="CHEBI:59789"/>
        <label>1</label>
    </ligand>
</feature>
<feature type="binding site" evidence="17">
    <location>
        <position position="62"/>
    </location>
    <ligand>
        <name>[4Fe-4S] cluster</name>
        <dbReference type="ChEBI" id="CHEBI:49883"/>
        <note>4Fe-4S-S-AdoMet</note>
    </ligand>
</feature>
<comment type="pathway">
    <text evidence="2 15">Porphyrin-containing compound metabolism; protoporphyrin-IX biosynthesis; protoporphyrinogen-IX from coproporphyrinogen-III (AdoMet route): step 1/1.</text>
</comment>
<dbReference type="InterPro" id="IPR023404">
    <property type="entry name" value="rSAM_horseshoe"/>
</dbReference>
<dbReference type="PANTHER" id="PTHR13932:SF6">
    <property type="entry name" value="OXYGEN-INDEPENDENT COPROPORPHYRINOGEN III OXIDASE"/>
    <property type="match status" value="1"/>
</dbReference>
<comment type="subcellular location">
    <subcellularLocation>
        <location evidence="1 15">Cytoplasm</location>
    </subcellularLocation>
</comment>
<dbReference type="EC" id="1.3.98.3" evidence="15"/>
<dbReference type="InterPro" id="IPR058240">
    <property type="entry name" value="rSAM_sf"/>
</dbReference>
<dbReference type="SMART" id="SM00729">
    <property type="entry name" value="Elp3"/>
    <property type="match status" value="1"/>
</dbReference>
<dbReference type="GO" id="GO:0051539">
    <property type="term" value="F:4 iron, 4 sulfur cluster binding"/>
    <property type="evidence" value="ECO:0007669"/>
    <property type="project" value="UniProtKB-KW"/>
</dbReference>
<dbReference type="Gene3D" id="1.10.10.920">
    <property type="match status" value="1"/>
</dbReference>
<feature type="binding site" evidence="17">
    <location>
        <position position="69"/>
    </location>
    <ligand>
        <name>[4Fe-4S] cluster</name>
        <dbReference type="ChEBI" id="CHEBI:49883"/>
        <note>4Fe-4S-S-AdoMet</note>
    </ligand>
</feature>
<evidence type="ECO:0000256" key="3">
    <source>
        <dbReference type="ARBA" id="ARBA00005493"/>
    </source>
</evidence>
<protein>
    <recommendedName>
        <fullName evidence="15">Coproporphyrinogen-III oxidase</fullName>
        <ecNumber evidence="15">1.3.98.3</ecNumber>
    </recommendedName>
</protein>
<accession>L8JT26</accession>